<keyword evidence="1 3" id="KW-0547">Nucleotide-binding</keyword>
<keyword evidence="3" id="KW-0173">Coenzyme A biosynthesis</keyword>
<evidence type="ECO:0000256" key="4">
    <source>
        <dbReference type="NCBIfam" id="TIGR00152"/>
    </source>
</evidence>
<dbReference type="GO" id="GO:0004140">
    <property type="term" value="F:dephospho-CoA kinase activity"/>
    <property type="evidence" value="ECO:0007669"/>
    <property type="project" value="UniProtKB-UniRule"/>
</dbReference>
<accession>A0A8J6JDU0</accession>
<dbReference type="PANTHER" id="PTHR10695:SF46">
    <property type="entry name" value="BIFUNCTIONAL COENZYME A SYNTHASE-RELATED"/>
    <property type="match status" value="1"/>
</dbReference>
<dbReference type="Gene3D" id="3.40.50.300">
    <property type="entry name" value="P-loop containing nucleotide triphosphate hydrolases"/>
    <property type="match status" value="1"/>
</dbReference>
<comment type="caution">
    <text evidence="5">The sequence shown here is derived from an EMBL/GenBank/DDBJ whole genome shotgun (WGS) entry which is preliminary data.</text>
</comment>
<feature type="binding site" evidence="3">
    <location>
        <begin position="11"/>
        <end position="16"/>
    </location>
    <ligand>
        <name>ATP</name>
        <dbReference type="ChEBI" id="CHEBI:30616"/>
    </ligand>
</feature>
<dbReference type="GO" id="GO:0005524">
    <property type="term" value="F:ATP binding"/>
    <property type="evidence" value="ECO:0007669"/>
    <property type="project" value="UniProtKB-UniRule"/>
</dbReference>
<evidence type="ECO:0000256" key="2">
    <source>
        <dbReference type="ARBA" id="ARBA00022840"/>
    </source>
</evidence>
<dbReference type="PANTHER" id="PTHR10695">
    <property type="entry name" value="DEPHOSPHO-COA KINASE-RELATED"/>
    <property type="match status" value="1"/>
</dbReference>
<dbReference type="Pfam" id="PF01121">
    <property type="entry name" value="CoaE"/>
    <property type="match status" value="1"/>
</dbReference>
<dbReference type="InterPro" id="IPR001977">
    <property type="entry name" value="Depp_CoAkinase"/>
</dbReference>
<reference evidence="5" key="1">
    <citation type="submission" date="2020-08" db="EMBL/GenBank/DDBJ databases">
        <title>Genome public.</title>
        <authorList>
            <person name="Liu C."/>
            <person name="Sun Q."/>
        </authorList>
    </citation>
    <scope>NUCLEOTIDE SEQUENCE</scope>
    <source>
        <strain evidence="5">NSJ-51</strain>
    </source>
</reference>
<comment type="similarity">
    <text evidence="3">Belongs to the CoaE family.</text>
</comment>
<dbReference type="HAMAP" id="MF_00376">
    <property type="entry name" value="Dephospho_CoA_kinase"/>
    <property type="match status" value="1"/>
</dbReference>
<dbReference type="UniPathway" id="UPA00241">
    <property type="reaction ID" value="UER00356"/>
</dbReference>
<dbReference type="AlphaFoldDB" id="A0A8J6JDU0"/>
<evidence type="ECO:0000313" key="6">
    <source>
        <dbReference type="Proteomes" id="UP000661435"/>
    </source>
</evidence>
<comment type="pathway">
    <text evidence="3">Cofactor biosynthesis; coenzyme A biosynthesis; CoA from (R)-pantothenate: step 5/5.</text>
</comment>
<comment type="subcellular location">
    <subcellularLocation>
        <location evidence="3">Cytoplasm</location>
    </subcellularLocation>
</comment>
<dbReference type="EC" id="2.7.1.24" evidence="3 4"/>
<evidence type="ECO:0000256" key="3">
    <source>
        <dbReference type="HAMAP-Rule" id="MF_00376"/>
    </source>
</evidence>
<keyword evidence="3" id="KW-0963">Cytoplasm</keyword>
<keyword evidence="3 5" id="KW-0808">Transferase</keyword>
<sequence length="202" mass="21941">MKRIGITGPTGAGKTTALDALKELGACVIDADAVYHDLLQSSAPLRSALTDRFGGEILDKAGKLDRKRMGNVVFQDPAALAELNGITHRFILAEIERLCAQAEAQGRPAAAIDAIALVESGAARRCEAVVGVLAPPEVRIRRIMAREGIPEDYARRRVEAQQKEDFFRTHCGYILENDGSKTREQFRAEALALFRKILDGAG</sequence>
<comment type="function">
    <text evidence="3">Catalyzes the phosphorylation of the 3'-hydroxyl group of dephosphocoenzyme A to form coenzyme A.</text>
</comment>
<dbReference type="RefSeq" id="WP_186907299.1">
    <property type="nucleotide sequence ID" value="NZ_JACOPP010000006.1"/>
</dbReference>
<keyword evidence="2 3" id="KW-0067">ATP-binding</keyword>
<dbReference type="GO" id="GO:0015937">
    <property type="term" value="P:coenzyme A biosynthetic process"/>
    <property type="evidence" value="ECO:0007669"/>
    <property type="project" value="UniProtKB-UniRule"/>
</dbReference>
<dbReference type="EMBL" id="JACOPP010000006">
    <property type="protein sequence ID" value="MBC5733404.1"/>
    <property type="molecule type" value="Genomic_DNA"/>
</dbReference>
<dbReference type="Proteomes" id="UP000661435">
    <property type="component" value="Unassembled WGS sequence"/>
</dbReference>
<keyword evidence="3 5" id="KW-0418">Kinase</keyword>
<organism evidence="5 6">
    <name type="scientific">Lawsonibacter hominis</name>
    <dbReference type="NCBI Taxonomy" id="2763053"/>
    <lineage>
        <taxon>Bacteria</taxon>
        <taxon>Bacillati</taxon>
        <taxon>Bacillota</taxon>
        <taxon>Clostridia</taxon>
        <taxon>Eubacteriales</taxon>
        <taxon>Oscillospiraceae</taxon>
        <taxon>Lawsonibacter</taxon>
    </lineage>
</organism>
<dbReference type="NCBIfam" id="TIGR00152">
    <property type="entry name" value="dephospho-CoA kinase"/>
    <property type="match status" value="1"/>
</dbReference>
<evidence type="ECO:0000313" key="5">
    <source>
        <dbReference type="EMBL" id="MBC5733404.1"/>
    </source>
</evidence>
<evidence type="ECO:0000256" key="1">
    <source>
        <dbReference type="ARBA" id="ARBA00022741"/>
    </source>
</evidence>
<gene>
    <name evidence="3" type="primary">coaE</name>
    <name evidence="5" type="ORF">H8S57_06650</name>
</gene>
<name>A0A8J6JDU0_9FIRM</name>
<dbReference type="PROSITE" id="PS51219">
    <property type="entry name" value="DPCK"/>
    <property type="match status" value="1"/>
</dbReference>
<protein>
    <recommendedName>
        <fullName evidence="3 4">Dephospho-CoA kinase</fullName>
        <ecNumber evidence="3 4">2.7.1.24</ecNumber>
    </recommendedName>
    <alternativeName>
        <fullName evidence="3">Dephosphocoenzyme A kinase</fullName>
    </alternativeName>
</protein>
<dbReference type="SUPFAM" id="SSF52540">
    <property type="entry name" value="P-loop containing nucleoside triphosphate hydrolases"/>
    <property type="match status" value="1"/>
</dbReference>
<dbReference type="CDD" id="cd02022">
    <property type="entry name" value="DPCK"/>
    <property type="match status" value="1"/>
</dbReference>
<comment type="catalytic activity">
    <reaction evidence="3">
        <text>3'-dephospho-CoA + ATP = ADP + CoA + H(+)</text>
        <dbReference type="Rhea" id="RHEA:18245"/>
        <dbReference type="ChEBI" id="CHEBI:15378"/>
        <dbReference type="ChEBI" id="CHEBI:30616"/>
        <dbReference type="ChEBI" id="CHEBI:57287"/>
        <dbReference type="ChEBI" id="CHEBI:57328"/>
        <dbReference type="ChEBI" id="CHEBI:456216"/>
        <dbReference type="EC" id="2.7.1.24"/>
    </reaction>
</comment>
<keyword evidence="6" id="KW-1185">Reference proteome</keyword>
<proteinExistence type="inferred from homology"/>
<dbReference type="GO" id="GO:0005737">
    <property type="term" value="C:cytoplasm"/>
    <property type="evidence" value="ECO:0007669"/>
    <property type="project" value="UniProtKB-SubCell"/>
</dbReference>
<dbReference type="InterPro" id="IPR027417">
    <property type="entry name" value="P-loop_NTPase"/>
</dbReference>